<evidence type="ECO:0000256" key="3">
    <source>
        <dbReference type="ARBA" id="ARBA00022729"/>
    </source>
</evidence>
<dbReference type="AlphaFoldDB" id="A0A9D3Q003"/>
<sequence length="286" mass="32442">MKSLMFISLFTLVTWCGSYPQTRAICEERLGSVPEEWMYEPDARPSKLAALNVSLAEREDAHEDHPKLALTISWAISIDQSNDHLVGTWIRVVGYENSFRCQYQPPFNEIDTTGYEQLWFNLTGVEAEPEKTYYVIGYNIPTPMIGDDPGSKVTQFRTPGCSNKTMMHHDSCVRKGCIWDPNVTSIHSKNQVEVSFTSSKYSTEYIIRLCRSKSEMECTGGEYISKVTTFTEGESRWLTTLNSTGPCDLLHIELVPTFPGWHPHCARTRTAKVSCTPTGKYHIIMS</sequence>
<dbReference type="InterPro" id="IPR039465">
    <property type="entry name" value="IL-17_rcpt-like"/>
</dbReference>
<organism evidence="6 7">
    <name type="scientific">Megalops atlanticus</name>
    <name type="common">Tarpon</name>
    <name type="synonym">Clupea gigantea</name>
    <dbReference type="NCBI Taxonomy" id="7932"/>
    <lineage>
        <taxon>Eukaryota</taxon>
        <taxon>Metazoa</taxon>
        <taxon>Chordata</taxon>
        <taxon>Craniata</taxon>
        <taxon>Vertebrata</taxon>
        <taxon>Euteleostomi</taxon>
        <taxon>Actinopterygii</taxon>
        <taxon>Neopterygii</taxon>
        <taxon>Teleostei</taxon>
        <taxon>Elopiformes</taxon>
        <taxon>Megalopidae</taxon>
        <taxon>Megalops</taxon>
    </lineage>
</organism>
<dbReference type="InterPro" id="IPR038683">
    <property type="entry name" value="IL17RA/B_FnIII-like_1_sf"/>
</dbReference>
<dbReference type="GO" id="GO:0005886">
    <property type="term" value="C:plasma membrane"/>
    <property type="evidence" value="ECO:0007669"/>
    <property type="project" value="UniProtKB-SubCell"/>
</dbReference>
<comment type="caution">
    <text evidence="6">The sequence shown here is derived from an EMBL/GenBank/DDBJ whole genome shotgun (WGS) entry which is preliminary data.</text>
</comment>
<evidence type="ECO:0000256" key="2">
    <source>
        <dbReference type="ARBA" id="ARBA00022475"/>
    </source>
</evidence>
<evidence type="ECO:0000313" key="7">
    <source>
        <dbReference type="Proteomes" id="UP001046870"/>
    </source>
</evidence>
<feature type="chain" id="PRO_5038541359" description="IL17RA/B N-terminal domain-containing protein" evidence="4">
    <location>
        <begin position="25"/>
        <end position="286"/>
    </location>
</feature>
<dbReference type="Pfam" id="PF16556">
    <property type="entry name" value="IL17R_fnIII_D1"/>
    <property type="match status" value="1"/>
</dbReference>
<reference evidence="6" key="1">
    <citation type="submission" date="2021-01" db="EMBL/GenBank/DDBJ databases">
        <authorList>
            <person name="Zahm M."/>
            <person name="Roques C."/>
            <person name="Cabau C."/>
            <person name="Klopp C."/>
            <person name="Donnadieu C."/>
            <person name="Jouanno E."/>
            <person name="Lampietro C."/>
            <person name="Louis A."/>
            <person name="Herpin A."/>
            <person name="Echchiki A."/>
            <person name="Berthelot C."/>
            <person name="Parey E."/>
            <person name="Roest-Crollius H."/>
            <person name="Braasch I."/>
            <person name="Postlethwait J."/>
            <person name="Bobe J."/>
            <person name="Montfort J."/>
            <person name="Bouchez O."/>
            <person name="Begum T."/>
            <person name="Mejri S."/>
            <person name="Adams A."/>
            <person name="Chen W.-J."/>
            <person name="Guiguen Y."/>
        </authorList>
    </citation>
    <scope>NUCLEOTIDE SEQUENCE</scope>
    <source>
        <strain evidence="6">YG-15Mar2019-1</strain>
        <tissue evidence="6">Brain</tissue>
    </source>
</reference>
<keyword evidence="7" id="KW-1185">Reference proteome</keyword>
<evidence type="ECO:0000256" key="4">
    <source>
        <dbReference type="SAM" id="SignalP"/>
    </source>
</evidence>
<dbReference type="PANTHER" id="PTHR15583">
    <property type="entry name" value="INTERLEUKIN-17 RECEPTOR"/>
    <property type="match status" value="1"/>
</dbReference>
<keyword evidence="2" id="KW-0472">Membrane</keyword>
<gene>
    <name evidence="6" type="ORF">MATL_G00106990</name>
</gene>
<name>A0A9D3Q003_MEGAT</name>
<comment type="subcellular location">
    <subcellularLocation>
        <location evidence="1">Cell membrane</location>
        <topology evidence="1">Single-pass type I membrane protein</topology>
    </subcellularLocation>
</comment>
<dbReference type="InterPro" id="IPR032356">
    <property type="entry name" value="IL17R_A/B_N"/>
</dbReference>
<dbReference type="OrthoDB" id="8963084at2759"/>
<keyword evidence="2" id="KW-1003">Cell membrane</keyword>
<feature type="signal peptide" evidence="4">
    <location>
        <begin position="1"/>
        <end position="24"/>
    </location>
</feature>
<evidence type="ECO:0000313" key="6">
    <source>
        <dbReference type="EMBL" id="KAG7472252.1"/>
    </source>
</evidence>
<dbReference type="Proteomes" id="UP001046870">
    <property type="component" value="Chromosome 8"/>
</dbReference>
<dbReference type="EMBL" id="JAFDVH010000008">
    <property type="protein sequence ID" value="KAG7472252.1"/>
    <property type="molecule type" value="Genomic_DNA"/>
</dbReference>
<evidence type="ECO:0000259" key="5">
    <source>
        <dbReference type="Pfam" id="PF16556"/>
    </source>
</evidence>
<protein>
    <recommendedName>
        <fullName evidence="5">IL17RA/B N-terminal domain-containing protein</fullName>
    </recommendedName>
</protein>
<dbReference type="InterPro" id="IPR043046">
    <property type="entry name" value="IL17RA/B_FnIII-like_2_sf"/>
</dbReference>
<evidence type="ECO:0000256" key="1">
    <source>
        <dbReference type="ARBA" id="ARBA00004251"/>
    </source>
</evidence>
<proteinExistence type="predicted"/>
<dbReference type="Gene3D" id="2.60.40.2160">
    <property type="entry name" value="Interleukin-17 receptor A/B, fibronectin-III-like domain 1"/>
    <property type="match status" value="1"/>
</dbReference>
<dbReference type="PANTHER" id="PTHR15583:SF11">
    <property type="entry name" value="INTERLEUKIN-17 RECEPTOR B"/>
    <property type="match status" value="1"/>
</dbReference>
<feature type="domain" description="IL17RA/B N-terminal" evidence="5">
    <location>
        <begin position="34"/>
        <end position="173"/>
    </location>
</feature>
<keyword evidence="3 4" id="KW-0732">Signal</keyword>
<dbReference type="Gene3D" id="2.60.40.2150">
    <property type="entry name" value="Interleukin-17 receptor A/B, fibronectin-III-like domain 2"/>
    <property type="match status" value="1"/>
</dbReference>
<dbReference type="GO" id="GO:0030368">
    <property type="term" value="F:interleukin-17 receptor activity"/>
    <property type="evidence" value="ECO:0007669"/>
    <property type="project" value="InterPro"/>
</dbReference>
<accession>A0A9D3Q003</accession>